<dbReference type="InterPro" id="IPR056369">
    <property type="entry name" value="CTU1-like_ATP-bd"/>
</dbReference>
<gene>
    <name evidence="3" type="ORF">RS030_91536</name>
</gene>
<dbReference type="GO" id="GO:0005739">
    <property type="term" value="C:mitochondrion"/>
    <property type="evidence" value="ECO:0007669"/>
    <property type="project" value="TreeGrafter"/>
</dbReference>
<dbReference type="GO" id="GO:0002143">
    <property type="term" value="P:tRNA wobble position uridine thiolation"/>
    <property type="evidence" value="ECO:0007669"/>
    <property type="project" value="TreeGrafter"/>
</dbReference>
<sequence>MKRCKTGTLSCKECFIHNFEEEIHEYIQKNRLFEKGSKVGVCISGGKDSSVLLHVMYTLNKRKEYGLDLELIAIDEGIIGYRDDSLEVVKYQQQYYDLPLTILSFKDLYGTSMDDIQSISNRQNSCTYCGVFRRKALDIGSDKVKADIICTGHNCDDACETILLNFLRGDYNRLKRCISPITKNKILESGEQDETKIKNDNTIFNIKPRVKPLMHSFEKEIVLYAHYLGLKYFSTECKYSVDAYRGVTREFIRKLQSFNYKYSFNLLLATEELNLSDSYTDPNYIAKRCNICGYISSSDICNGCNLIAAIKNNDPGIILRNRKQKNKIIIEQ</sequence>
<dbReference type="PANTHER" id="PTHR11807:SF12">
    <property type="entry name" value="CYTOPLASMIC TRNA 2-THIOLATION PROTEIN 1"/>
    <property type="match status" value="1"/>
</dbReference>
<dbReference type="Proteomes" id="UP001311799">
    <property type="component" value="Unassembled WGS sequence"/>
</dbReference>
<dbReference type="CDD" id="cd01713">
    <property type="entry name" value="CTU1-like"/>
    <property type="match status" value="1"/>
</dbReference>
<dbReference type="AlphaFoldDB" id="A0AAV9XVI2"/>
<keyword evidence="4" id="KW-1185">Reference proteome</keyword>
<dbReference type="Gene3D" id="3.40.50.620">
    <property type="entry name" value="HUPs"/>
    <property type="match status" value="1"/>
</dbReference>
<dbReference type="InterPro" id="IPR011063">
    <property type="entry name" value="TilS/TtcA_N"/>
</dbReference>
<dbReference type="SUPFAM" id="SSF52402">
    <property type="entry name" value="Adenine nucleotide alpha hydrolases-like"/>
    <property type="match status" value="1"/>
</dbReference>
<evidence type="ECO:0000313" key="4">
    <source>
        <dbReference type="Proteomes" id="UP001311799"/>
    </source>
</evidence>
<dbReference type="GO" id="GO:0000049">
    <property type="term" value="F:tRNA binding"/>
    <property type="evidence" value="ECO:0007669"/>
    <property type="project" value="TreeGrafter"/>
</dbReference>
<reference evidence="3 4" key="1">
    <citation type="submission" date="2023-10" db="EMBL/GenBank/DDBJ databases">
        <title>Comparative genomics analysis reveals potential genetic determinants of host preference in Cryptosporidium xiaoi.</title>
        <authorList>
            <person name="Xiao L."/>
            <person name="Li J."/>
        </authorList>
    </citation>
    <scope>NUCLEOTIDE SEQUENCE [LARGE SCALE GENOMIC DNA]</scope>
    <source>
        <strain evidence="3 4">52996</strain>
    </source>
</reference>
<dbReference type="Pfam" id="PF01171">
    <property type="entry name" value="ATP_bind_3"/>
    <property type="match status" value="1"/>
</dbReference>
<name>A0AAV9XVI2_9CRYT</name>
<accession>A0AAV9XVI2</accession>
<keyword evidence="1" id="KW-0808">Transferase</keyword>
<dbReference type="GO" id="GO:0002144">
    <property type="term" value="C:cytosolic tRNA wobble base thiouridylase complex"/>
    <property type="evidence" value="ECO:0007669"/>
    <property type="project" value="TreeGrafter"/>
</dbReference>
<protein>
    <recommendedName>
        <fullName evidence="2">tRNA(Ile)-lysidine/2-thiocytidine synthase N-terminal domain-containing protein</fullName>
    </recommendedName>
</protein>
<dbReference type="PANTHER" id="PTHR11807">
    <property type="entry name" value="ATPASES OF THE PP SUPERFAMILY-RELATED"/>
    <property type="match status" value="1"/>
</dbReference>
<dbReference type="InterPro" id="IPR020554">
    <property type="entry name" value="UPF0021_CS"/>
</dbReference>
<dbReference type="GO" id="GO:0016740">
    <property type="term" value="F:transferase activity"/>
    <property type="evidence" value="ECO:0007669"/>
    <property type="project" value="UniProtKB-KW"/>
</dbReference>
<comment type="caution">
    <text evidence="3">The sequence shown here is derived from an EMBL/GenBank/DDBJ whole genome shotgun (WGS) entry which is preliminary data.</text>
</comment>
<dbReference type="InterPro" id="IPR035107">
    <property type="entry name" value="tRNA_thiolation_TtcA_Ctu1"/>
</dbReference>
<dbReference type="InterPro" id="IPR014729">
    <property type="entry name" value="Rossmann-like_a/b/a_fold"/>
</dbReference>
<feature type="domain" description="tRNA(Ile)-lysidine/2-thiocytidine synthase N-terminal" evidence="2">
    <location>
        <begin position="39"/>
        <end position="242"/>
    </location>
</feature>
<proteinExistence type="predicted"/>
<organism evidence="3 4">
    <name type="scientific">Cryptosporidium xiaoi</name>
    <dbReference type="NCBI Taxonomy" id="659607"/>
    <lineage>
        <taxon>Eukaryota</taxon>
        <taxon>Sar</taxon>
        <taxon>Alveolata</taxon>
        <taxon>Apicomplexa</taxon>
        <taxon>Conoidasida</taxon>
        <taxon>Coccidia</taxon>
        <taxon>Eucoccidiorida</taxon>
        <taxon>Eimeriorina</taxon>
        <taxon>Cryptosporidiidae</taxon>
        <taxon>Cryptosporidium</taxon>
    </lineage>
</organism>
<dbReference type="PIRSF" id="PIRSF004976">
    <property type="entry name" value="ATPase_YdaO"/>
    <property type="match status" value="1"/>
</dbReference>
<evidence type="ECO:0000259" key="2">
    <source>
        <dbReference type="Pfam" id="PF01171"/>
    </source>
</evidence>
<evidence type="ECO:0000256" key="1">
    <source>
        <dbReference type="ARBA" id="ARBA00022679"/>
    </source>
</evidence>
<evidence type="ECO:0000313" key="3">
    <source>
        <dbReference type="EMBL" id="KAK6587570.1"/>
    </source>
</evidence>
<dbReference type="PROSITE" id="PS01263">
    <property type="entry name" value="UPF0021"/>
    <property type="match status" value="1"/>
</dbReference>
<dbReference type="EMBL" id="JAWDEY010000037">
    <property type="protein sequence ID" value="KAK6587570.1"/>
    <property type="molecule type" value="Genomic_DNA"/>
</dbReference>